<evidence type="ECO:0000256" key="1">
    <source>
        <dbReference type="ARBA" id="ARBA00022801"/>
    </source>
</evidence>
<proteinExistence type="predicted"/>
<comment type="caution">
    <text evidence="2">The sequence shown here is derived from an EMBL/GenBank/DDBJ whole genome shotgun (WGS) entry which is preliminary data.</text>
</comment>
<dbReference type="Pfam" id="PF00702">
    <property type="entry name" value="Hydrolase"/>
    <property type="match status" value="1"/>
</dbReference>
<dbReference type="STRING" id="207340.APZ41_019245"/>
<dbReference type="GO" id="GO:0019120">
    <property type="term" value="F:hydrolase activity, acting on acid halide bonds, in C-halide compounds"/>
    <property type="evidence" value="ECO:0007669"/>
    <property type="project" value="InterPro"/>
</dbReference>
<accession>A0A1S8D274</accession>
<dbReference type="InterPro" id="IPR036412">
    <property type="entry name" value="HAD-like_sf"/>
</dbReference>
<evidence type="ECO:0000313" key="2">
    <source>
        <dbReference type="EMBL" id="ONH81545.1"/>
    </source>
</evidence>
<dbReference type="Proteomes" id="UP000054844">
    <property type="component" value="Unassembled WGS sequence"/>
</dbReference>
<organism evidence="2 3">
    <name type="scientific">Roseomonas mucosa</name>
    <dbReference type="NCBI Taxonomy" id="207340"/>
    <lineage>
        <taxon>Bacteria</taxon>
        <taxon>Pseudomonadati</taxon>
        <taxon>Pseudomonadota</taxon>
        <taxon>Alphaproteobacteria</taxon>
        <taxon>Acetobacterales</taxon>
        <taxon>Roseomonadaceae</taxon>
        <taxon>Roseomonas</taxon>
    </lineage>
</organism>
<dbReference type="PANTHER" id="PTHR43316">
    <property type="entry name" value="HYDROLASE, HALOACID DELAHOGENASE-RELATED"/>
    <property type="match status" value="1"/>
</dbReference>
<dbReference type="InterPro" id="IPR023214">
    <property type="entry name" value="HAD_sf"/>
</dbReference>
<dbReference type="Gene3D" id="3.40.50.1000">
    <property type="entry name" value="HAD superfamily/HAD-like"/>
    <property type="match status" value="1"/>
</dbReference>
<sequence>MRLTDFKVLTFDCYGTLIDWESGMIEGLRPLTEKVGRPLGRNEILEAHAFHESTQQIQTPARPYAELLPIVYKRLAEQWGVPVTLEECLAYGRSVGNWPAFEDSPGALQYLKKFYKLVILSNVDNASFAASNKRLQVEFDAIITAEDAGSYKPSPRNFEYMLQRLGAGLGGEKIGKEHILHTAESMFHDHRPANAFGLASCWIYRRHKDQGFGATMNPGTMPHVDFQFNSMADLVKAHQEQLRA</sequence>
<protein>
    <submittedName>
        <fullName evidence="2">Haloacid dehalogenase, type II</fullName>
    </submittedName>
</protein>
<gene>
    <name evidence="2" type="ORF">APZ41_019245</name>
</gene>
<dbReference type="AlphaFoldDB" id="A0A1S8D274"/>
<name>A0A1S8D274_9PROT</name>
<dbReference type="InterPro" id="IPR006328">
    <property type="entry name" value="2-HAD"/>
</dbReference>
<keyword evidence="3" id="KW-1185">Reference proteome</keyword>
<dbReference type="SFLD" id="SFLDS00003">
    <property type="entry name" value="Haloacid_Dehalogenase"/>
    <property type="match status" value="1"/>
</dbReference>
<dbReference type="NCBIfam" id="TIGR01428">
    <property type="entry name" value="HAD_type_II"/>
    <property type="match status" value="1"/>
</dbReference>
<keyword evidence="1" id="KW-0378">Hydrolase</keyword>
<dbReference type="Gene3D" id="1.10.150.750">
    <property type="match status" value="1"/>
</dbReference>
<dbReference type="InterPro" id="IPR006439">
    <property type="entry name" value="HAD-SF_hydro_IA"/>
</dbReference>
<dbReference type="PANTHER" id="PTHR43316:SF9">
    <property type="entry name" value="ACID DEHALOGENASE, PUTATIVE (AFU_ORTHOLOGUE AFUA_6G14460)-RELATED"/>
    <property type="match status" value="1"/>
</dbReference>
<dbReference type="SFLD" id="SFLDG01129">
    <property type="entry name" value="C1.5:_HAD__Beta-PGM__Phosphata"/>
    <property type="match status" value="1"/>
</dbReference>
<dbReference type="RefSeq" id="WP_058390155.1">
    <property type="nucleotide sequence ID" value="NZ_CP025188.1"/>
</dbReference>
<dbReference type="InterPro" id="IPR051540">
    <property type="entry name" value="S-2-haloacid_dehalogenase"/>
</dbReference>
<evidence type="ECO:0000313" key="3">
    <source>
        <dbReference type="Proteomes" id="UP000054844"/>
    </source>
</evidence>
<dbReference type="SUPFAM" id="SSF56784">
    <property type="entry name" value="HAD-like"/>
    <property type="match status" value="1"/>
</dbReference>
<dbReference type="OrthoDB" id="9785638at2"/>
<reference evidence="2" key="1">
    <citation type="submission" date="2016-12" db="EMBL/GenBank/DDBJ databases">
        <title>Draft genome sequence of Roseomonas mucosa strain AU37, isolated from a peripheral intravenous catheter.</title>
        <authorList>
            <person name="Choudhury M.A."/>
            <person name="Sidjabat H.E."/>
            <person name="Wailan A.M."/>
            <person name="Zhang L."/>
            <person name="Marsh N.M."/>
            <person name="Rickard C.M."/>
            <person name="Davies M."/>
            <person name="Mcmillan D.J."/>
        </authorList>
    </citation>
    <scope>NUCLEOTIDE SEQUENCE [LARGE SCALE GENOMIC DNA]</scope>
    <source>
        <strain evidence="2">AU37</strain>
    </source>
</reference>
<dbReference type="PRINTS" id="PR00413">
    <property type="entry name" value="HADHALOGNASE"/>
</dbReference>
<dbReference type="EMBL" id="LLWF02000108">
    <property type="protein sequence ID" value="ONH81545.1"/>
    <property type="molecule type" value="Genomic_DNA"/>
</dbReference>